<organism evidence="2 3">
    <name type="scientific">Canna indica</name>
    <name type="common">Indian-shot</name>
    <dbReference type="NCBI Taxonomy" id="4628"/>
    <lineage>
        <taxon>Eukaryota</taxon>
        <taxon>Viridiplantae</taxon>
        <taxon>Streptophyta</taxon>
        <taxon>Embryophyta</taxon>
        <taxon>Tracheophyta</taxon>
        <taxon>Spermatophyta</taxon>
        <taxon>Magnoliopsida</taxon>
        <taxon>Liliopsida</taxon>
        <taxon>Zingiberales</taxon>
        <taxon>Cannaceae</taxon>
        <taxon>Canna</taxon>
    </lineage>
</organism>
<keyword evidence="1" id="KW-0472">Membrane</keyword>
<evidence type="ECO:0000313" key="3">
    <source>
        <dbReference type="Proteomes" id="UP001327560"/>
    </source>
</evidence>
<keyword evidence="1" id="KW-0812">Transmembrane</keyword>
<dbReference type="AlphaFoldDB" id="A0AAQ3JRJ4"/>
<accession>A0AAQ3JRJ4</accession>
<name>A0AAQ3JRJ4_9LILI</name>
<dbReference type="Proteomes" id="UP001327560">
    <property type="component" value="Chromosome 1"/>
</dbReference>
<sequence>MLLYQLPRPKYPTFVYLCNYVITTEPKLLVTSPCACIQVHHLILSETGLYCQLSLIYTSNSMKLVYCVFTLPQVFSSNVLHIVLLVVSFWLRIIVVITNSHFPCLLFLLLVSFFYCLNKFETIEQICSMLSVLCTQMHKFFLTGSL</sequence>
<keyword evidence="1" id="KW-1133">Transmembrane helix</keyword>
<proteinExistence type="predicted"/>
<keyword evidence="3" id="KW-1185">Reference proteome</keyword>
<protein>
    <submittedName>
        <fullName evidence="2">Uncharacterized protein</fullName>
    </submittedName>
</protein>
<evidence type="ECO:0000256" key="1">
    <source>
        <dbReference type="SAM" id="Phobius"/>
    </source>
</evidence>
<feature type="transmembrane region" description="Helical" evidence="1">
    <location>
        <begin position="93"/>
        <end position="117"/>
    </location>
</feature>
<dbReference type="EMBL" id="CP136890">
    <property type="protein sequence ID" value="WOK94953.1"/>
    <property type="molecule type" value="Genomic_DNA"/>
</dbReference>
<feature type="transmembrane region" description="Helical" evidence="1">
    <location>
        <begin position="64"/>
        <end position="87"/>
    </location>
</feature>
<evidence type="ECO:0000313" key="2">
    <source>
        <dbReference type="EMBL" id="WOK94953.1"/>
    </source>
</evidence>
<gene>
    <name evidence="2" type="ORF">Cni_G03658</name>
</gene>
<reference evidence="2 3" key="1">
    <citation type="submission" date="2023-10" db="EMBL/GenBank/DDBJ databases">
        <title>Chromosome-scale genome assembly provides insights into flower coloration mechanisms of Canna indica.</title>
        <authorList>
            <person name="Li C."/>
        </authorList>
    </citation>
    <scope>NUCLEOTIDE SEQUENCE [LARGE SCALE GENOMIC DNA]</scope>
    <source>
        <tissue evidence="2">Flower</tissue>
    </source>
</reference>